<evidence type="ECO:0000313" key="2">
    <source>
        <dbReference type="EMBL" id="KAD3336206.1"/>
    </source>
</evidence>
<dbReference type="InterPro" id="IPR020471">
    <property type="entry name" value="AKR"/>
</dbReference>
<dbReference type="EMBL" id="SZYD01000016">
    <property type="protein sequence ID" value="KAD3336206.1"/>
    <property type="molecule type" value="Genomic_DNA"/>
</dbReference>
<sequence>MPCAMTPKIIFTKSLKWLGGIPRGQCRPYHRRVRCCDHEPEDVPIALGRTLNDLQLDYLDLCLIHWPVKMKKGSNGFKPENLVPVDIPTTWKAMEKLYDSRKARAIARDIHHLVLQEPHSSKARLLRGTSFVGETPGSYKTLGELWDDEI</sequence>
<dbReference type="SUPFAM" id="SSF51430">
    <property type="entry name" value="NAD(P)-linked oxidoreductase"/>
    <property type="match status" value="1"/>
</dbReference>
<evidence type="ECO:0000313" key="3">
    <source>
        <dbReference type="Proteomes" id="UP000326396"/>
    </source>
</evidence>
<dbReference type="Gene3D" id="3.20.20.100">
    <property type="entry name" value="NADP-dependent oxidoreductase domain"/>
    <property type="match status" value="1"/>
</dbReference>
<comment type="caution">
    <text evidence="2">The sequence shown here is derived from an EMBL/GenBank/DDBJ whole genome shotgun (WGS) entry which is preliminary data.</text>
</comment>
<reference evidence="2 3" key="1">
    <citation type="submission" date="2019-05" db="EMBL/GenBank/DDBJ databases">
        <title>Mikania micrantha, genome provides insights into the molecular mechanism of rapid growth.</title>
        <authorList>
            <person name="Liu B."/>
        </authorList>
    </citation>
    <scope>NUCLEOTIDE SEQUENCE [LARGE SCALE GENOMIC DNA]</scope>
    <source>
        <strain evidence="2">NLD-2019</strain>
        <tissue evidence="2">Leaf</tissue>
    </source>
</reference>
<dbReference type="AlphaFoldDB" id="A0A5N6M707"/>
<dbReference type="PANTHER" id="PTHR11732">
    <property type="entry name" value="ALDO/KETO REDUCTASE"/>
    <property type="match status" value="1"/>
</dbReference>
<dbReference type="PRINTS" id="PR00069">
    <property type="entry name" value="ALDKETRDTASE"/>
</dbReference>
<protein>
    <recommendedName>
        <fullName evidence="1">NADP-dependent oxidoreductase domain-containing protein</fullName>
    </recommendedName>
</protein>
<proteinExistence type="predicted"/>
<dbReference type="Pfam" id="PF00248">
    <property type="entry name" value="Aldo_ket_red"/>
    <property type="match status" value="1"/>
</dbReference>
<accession>A0A5N6M707</accession>
<evidence type="ECO:0000259" key="1">
    <source>
        <dbReference type="Pfam" id="PF00248"/>
    </source>
</evidence>
<dbReference type="InterPro" id="IPR036812">
    <property type="entry name" value="NAD(P)_OxRdtase_dom_sf"/>
</dbReference>
<name>A0A5N6M707_9ASTR</name>
<organism evidence="2 3">
    <name type="scientific">Mikania micrantha</name>
    <name type="common">bitter vine</name>
    <dbReference type="NCBI Taxonomy" id="192012"/>
    <lineage>
        <taxon>Eukaryota</taxon>
        <taxon>Viridiplantae</taxon>
        <taxon>Streptophyta</taxon>
        <taxon>Embryophyta</taxon>
        <taxon>Tracheophyta</taxon>
        <taxon>Spermatophyta</taxon>
        <taxon>Magnoliopsida</taxon>
        <taxon>eudicotyledons</taxon>
        <taxon>Gunneridae</taxon>
        <taxon>Pentapetalae</taxon>
        <taxon>asterids</taxon>
        <taxon>campanulids</taxon>
        <taxon>Asterales</taxon>
        <taxon>Asteraceae</taxon>
        <taxon>Asteroideae</taxon>
        <taxon>Heliantheae alliance</taxon>
        <taxon>Eupatorieae</taxon>
        <taxon>Mikania</taxon>
    </lineage>
</organism>
<dbReference type="InterPro" id="IPR023210">
    <property type="entry name" value="NADP_OxRdtase_dom"/>
</dbReference>
<keyword evidence="3" id="KW-1185">Reference proteome</keyword>
<dbReference type="GO" id="GO:0016491">
    <property type="term" value="F:oxidoreductase activity"/>
    <property type="evidence" value="ECO:0007669"/>
    <property type="project" value="InterPro"/>
</dbReference>
<dbReference type="OrthoDB" id="416253at2759"/>
<feature type="domain" description="NADP-dependent oxidoreductase" evidence="1">
    <location>
        <begin position="35"/>
        <end position="107"/>
    </location>
</feature>
<dbReference type="Proteomes" id="UP000326396">
    <property type="component" value="Linkage Group LG6"/>
</dbReference>
<gene>
    <name evidence="2" type="ORF">E3N88_31725</name>
</gene>